<accession>A0A516SIX6</accession>
<dbReference type="PANTHER" id="PTHR35936">
    <property type="entry name" value="MEMBRANE-BOUND LYTIC MUREIN TRANSGLYCOSYLASE F"/>
    <property type="match status" value="1"/>
</dbReference>
<organism evidence="3 4">
    <name type="scientific">Chitinimonas arctica</name>
    <dbReference type="NCBI Taxonomy" id="2594795"/>
    <lineage>
        <taxon>Bacteria</taxon>
        <taxon>Pseudomonadati</taxon>
        <taxon>Pseudomonadota</taxon>
        <taxon>Betaproteobacteria</taxon>
        <taxon>Neisseriales</taxon>
        <taxon>Chitinibacteraceae</taxon>
        <taxon>Chitinimonas</taxon>
    </lineage>
</organism>
<evidence type="ECO:0000313" key="3">
    <source>
        <dbReference type="EMBL" id="QDQ28093.1"/>
    </source>
</evidence>
<dbReference type="OrthoDB" id="9814902at2"/>
<reference evidence="4" key="1">
    <citation type="submission" date="2019-07" db="EMBL/GenBank/DDBJ databases">
        <title>Chitinimonas sp. nov., isolated from Ny-Alesund, arctica soil.</title>
        <authorList>
            <person name="Xu Q."/>
            <person name="Peng F."/>
        </authorList>
    </citation>
    <scope>NUCLEOTIDE SEQUENCE [LARGE SCALE GENOMIC DNA]</scope>
    <source>
        <strain evidence="4">R3-44</strain>
    </source>
</reference>
<dbReference type="SMART" id="SM00062">
    <property type="entry name" value="PBPb"/>
    <property type="match status" value="1"/>
</dbReference>
<name>A0A516SIX6_9NEIS</name>
<dbReference type="Proteomes" id="UP000317550">
    <property type="component" value="Chromosome"/>
</dbReference>
<dbReference type="Gene3D" id="3.40.190.10">
    <property type="entry name" value="Periplasmic binding protein-like II"/>
    <property type="match status" value="2"/>
</dbReference>
<sequence>MQALSGAWLFLLLLLPTAWAADELLIVRGEGNYPPYEMTVDGQLTGAHIELVQAVAREARLSVNIRSVAWARALEMTKRGLAQAVSFAAKTPEREAFLLFDDANILSSMRFGVFRLRGESGPSWNGKFASLQPYRIGIARAYAYPAEFTQAPALNKFAQDGGYEALLRALHNHRVDVIVGGVVEINSSAKEMGYADSTQLLPPTFGETASYLAFSRQGQGPAMAERFAAALRRMRADGRYQKILAQYGM</sequence>
<gene>
    <name evidence="3" type="ORF">FNU76_18045</name>
</gene>
<dbReference type="EMBL" id="CP041730">
    <property type="protein sequence ID" value="QDQ28093.1"/>
    <property type="molecule type" value="Genomic_DNA"/>
</dbReference>
<proteinExistence type="predicted"/>
<dbReference type="PANTHER" id="PTHR35936:SF25">
    <property type="entry name" value="ABC TRANSPORTER SUBSTRATE-BINDING PROTEIN"/>
    <property type="match status" value="1"/>
</dbReference>
<evidence type="ECO:0000313" key="4">
    <source>
        <dbReference type="Proteomes" id="UP000317550"/>
    </source>
</evidence>
<keyword evidence="1" id="KW-0732">Signal</keyword>
<dbReference type="RefSeq" id="WP_144279480.1">
    <property type="nucleotide sequence ID" value="NZ_CP041730.1"/>
</dbReference>
<dbReference type="InterPro" id="IPR001638">
    <property type="entry name" value="Solute-binding_3/MltF_N"/>
</dbReference>
<evidence type="ECO:0000259" key="2">
    <source>
        <dbReference type="SMART" id="SM00062"/>
    </source>
</evidence>
<dbReference type="Pfam" id="PF00497">
    <property type="entry name" value="SBP_bac_3"/>
    <property type="match status" value="1"/>
</dbReference>
<evidence type="ECO:0000256" key="1">
    <source>
        <dbReference type="ARBA" id="ARBA00022729"/>
    </source>
</evidence>
<protein>
    <submittedName>
        <fullName evidence="3">Amino acid ABC transporter substrate-binding protein</fullName>
    </submittedName>
</protein>
<dbReference type="SUPFAM" id="SSF53850">
    <property type="entry name" value="Periplasmic binding protein-like II"/>
    <property type="match status" value="1"/>
</dbReference>
<feature type="domain" description="Solute-binding protein family 3/N-terminal" evidence="2">
    <location>
        <begin position="23"/>
        <end position="249"/>
    </location>
</feature>
<dbReference type="AlphaFoldDB" id="A0A516SIX6"/>
<dbReference type="KEGG" id="cari:FNU76_18045"/>
<keyword evidence="4" id="KW-1185">Reference proteome</keyword>